<keyword evidence="1" id="KW-0732">Signal</keyword>
<dbReference type="EMBL" id="JYJG01000334">
    <property type="protein sequence ID" value="KJK42678.1"/>
    <property type="molecule type" value="Genomic_DNA"/>
</dbReference>
<organism evidence="2 3">
    <name type="scientific">Lentzea aerocolonigenes</name>
    <name type="common">Lechevalieria aerocolonigenes</name>
    <name type="synonym">Saccharothrix aerocolonigenes</name>
    <dbReference type="NCBI Taxonomy" id="68170"/>
    <lineage>
        <taxon>Bacteria</taxon>
        <taxon>Bacillati</taxon>
        <taxon>Actinomycetota</taxon>
        <taxon>Actinomycetes</taxon>
        <taxon>Pseudonocardiales</taxon>
        <taxon>Pseudonocardiaceae</taxon>
        <taxon>Lentzea</taxon>
    </lineage>
</organism>
<dbReference type="AlphaFoldDB" id="A0A0F0GMN4"/>
<reference evidence="2 3" key="1">
    <citation type="submission" date="2015-02" db="EMBL/GenBank/DDBJ databases">
        <authorList>
            <person name="Ju K.-S."/>
            <person name="Doroghazi J.R."/>
            <person name="Metcalf W."/>
        </authorList>
    </citation>
    <scope>NUCLEOTIDE SEQUENCE [LARGE SCALE GENOMIC DNA]</scope>
    <source>
        <strain evidence="2 3">NRRL B-16140</strain>
    </source>
</reference>
<comment type="caution">
    <text evidence="2">The sequence shown here is derived from an EMBL/GenBank/DDBJ whole genome shotgun (WGS) entry which is preliminary data.</text>
</comment>
<feature type="chain" id="PRO_5002441452" description="SH3b domain-containing protein" evidence="1">
    <location>
        <begin position="27"/>
        <end position="96"/>
    </location>
</feature>
<dbReference type="Proteomes" id="UP000033393">
    <property type="component" value="Unassembled WGS sequence"/>
</dbReference>
<dbReference type="RefSeq" id="WP_045316253.1">
    <property type="nucleotide sequence ID" value="NZ_JYJG01000334.1"/>
</dbReference>
<feature type="signal peptide" evidence="1">
    <location>
        <begin position="1"/>
        <end position="26"/>
    </location>
</feature>
<sequence>MKITAMAAVVAAGATLVTVGASTASAAPVSAQSVVCVQENNVIYRKTPEGTPLGQVHRGRRFDVFESGGPDLTWAHGNIQGGRAGVWIYWGLLGNC</sequence>
<name>A0A0F0GMN4_LENAE</name>
<protein>
    <recommendedName>
        <fullName evidence="4">SH3b domain-containing protein</fullName>
    </recommendedName>
</protein>
<proteinExistence type="predicted"/>
<evidence type="ECO:0000313" key="3">
    <source>
        <dbReference type="Proteomes" id="UP000033393"/>
    </source>
</evidence>
<accession>A0A0F0GMN4</accession>
<evidence type="ECO:0000256" key="1">
    <source>
        <dbReference type="SAM" id="SignalP"/>
    </source>
</evidence>
<dbReference type="OrthoDB" id="4261724at2"/>
<gene>
    <name evidence="2" type="ORF">UK23_36115</name>
</gene>
<dbReference type="PATRIC" id="fig|68170.10.peg.9375"/>
<keyword evidence="3" id="KW-1185">Reference proteome</keyword>
<evidence type="ECO:0000313" key="2">
    <source>
        <dbReference type="EMBL" id="KJK42678.1"/>
    </source>
</evidence>
<evidence type="ECO:0008006" key="4">
    <source>
        <dbReference type="Google" id="ProtNLM"/>
    </source>
</evidence>